<dbReference type="InterPro" id="IPR037401">
    <property type="entry name" value="SnoaL-like"/>
</dbReference>
<accession>A0A5C6XDJ2</accession>
<reference evidence="2 3" key="1">
    <citation type="submission" date="2019-08" db="EMBL/GenBank/DDBJ databases">
        <title>Bradymonadales sp. TMQ4.</title>
        <authorList>
            <person name="Liang Q."/>
        </authorList>
    </citation>
    <scope>NUCLEOTIDE SEQUENCE [LARGE SCALE GENOMIC DNA]</scope>
    <source>
        <strain evidence="2 3">TMQ4</strain>
    </source>
</reference>
<protein>
    <submittedName>
        <fullName evidence="2">Nuclear transport factor 2 family protein</fullName>
    </submittedName>
</protein>
<comment type="caution">
    <text evidence="2">The sequence shown here is derived from an EMBL/GenBank/DDBJ whole genome shotgun (WGS) entry which is preliminary data.</text>
</comment>
<gene>
    <name evidence="2" type="ORF">FRC98_13700</name>
</gene>
<sequence length="139" mass="15095">MSTDLHPLLSALNYALAGGDFEYILEHAADDIRWEIVGVMVIEGKDALAEAFEVFAHSETRGMELRSIFASQDEGVVHGTMRVATASGEERSYAFCDVYRFTRVDSTTPLLLNLTSYIVMPQAGALAELLGEGSSTGDD</sequence>
<keyword evidence="3" id="KW-1185">Reference proteome</keyword>
<proteinExistence type="predicted"/>
<organism evidence="2 3">
    <name type="scientific">Lujinxingia vulgaris</name>
    <dbReference type="NCBI Taxonomy" id="2600176"/>
    <lineage>
        <taxon>Bacteria</taxon>
        <taxon>Deltaproteobacteria</taxon>
        <taxon>Bradymonadales</taxon>
        <taxon>Lujinxingiaceae</taxon>
        <taxon>Lujinxingia</taxon>
    </lineage>
</organism>
<evidence type="ECO:0000313" key="3">
    <source>
        <dbReference type="Proteomes" id="UP000321412"/>
    </source>
</evidence>
<feature type="domain" description="SnoaL-like" evidence="1">
    <location>
        <begin position="14"/>
        <end position="101"/>
    </location>
</feature>
<dbReference type="EMBL" id="VOSM01000006">
    <property type="protein sequence ID" value="TXD36172.1"/>
    <property type="molecule type" value="Genomic_DNA"/>
</dbReference>
<evidence type="ECO:0000313" key="2">
    <source>
        <dbReference type="EMBL" id="TXD36172.1"/>
    </source>
</evidence>
<dbReference type="RefSeq" id="WP_146982007.1">
    <property type="nucleotide sequence ID" value="NZ_VOSM01000006.1"/>
</dbReference>
<name>A0A5C6XDJ2_9DELT</name>
<dbReference type="Proteomes" id="UP000321412">
    <property type="component" value="Unassembled WGS sequence"/>
</dbReference>
<dbReference type="AlphaFoldDB" id="A0A5C6XDJ2"/>
<dbReference type="OrthoDB" id="129343at2"/>
<dbReference type="SUPFAM" id="SSF54427">
    <property type="entry name" value="NTF2-like"/>
    <property type="match status" value="1"/>
</dbReference>
<evidence type="ECO:0000259" key="1">
    <source>
        <dbReference type="Pfam" id="PF12680"/>
    </source>
</evidence>
<dbReference type="Gene3D" id="3.10.450.50">
    <property type="match status" value="1"/>
</dbReference>
<dbReference type="InterPro" id="IPR032710">
    <property type="entry name" value="NTF2-like_dom_sf"/>
</dbReference>
<dbReference type="Pfam" id="PF12680">
    <property type="entry name" value="SnoaL_2"/>
    <property type="match status" value="1"/>
</dbReference>